<feature type="compositionally biased region" description="Basic and acidic residues" evidence="1">
    <location>
        <begin position="222"/>
        <end position="237"/>
    </location>
</feature>
<dbReference type="AlphaFoldDB" id="A0A0F5NE37"/>
<dbReference type="EMBL" id="LQPH01000107">
    <property type="protein sequence ID" value="ORW25013.1"/>
    <property type="molecule type" value="Genomic_DNA"/>
</dbReference>
<name>A0A0F5NE37_9MYCO</name>
<keyword evidence="4" id="KW-1185">Reference proteome</keyword>
<gene>
    <name evidence="3" type="ORF">AWC17_02550</name>
</gene>
<evidence type="ECO:0000313" key="3">
    <source>
        <dbReference type="EMBL" id="ORW25013.1"/>
    </source>
</evidence>
<feature type="region of interest" description="Disordered" evidence="1">
    <location>
        <begin position="222"/>
        <end position="257"/>
    </location>
</feature>
<keyword evidence="2" id="KW-0472">Membrane</keyword>
<evidence type="ECO:0000256" key="2">
    <source>
        <dbReference type="SAM" id="Phobius"/>
    </source>
</evidence>
<sequence length="257" mass="29008">MLLANIPEVFPGGERLGSVLFHLANGYVEAFIFYLLVVRLPLRRDRRNIYKNLEPLIARVVGEAISLMGTLHQAAGFDSHRENTLANVQETCSKIGPETPTNMLIASASPTAHAPMLDAIHYHMDRARQVNRDILDLSAFVASDVICLVNDIESQGYFRAFEFVYPLFKANQLSKSDLSFLSRHIFDYLLLADRLDAYRRDFLPAPLPRPEYLISGSMRDSDEVPLRHFSTPERGGEGNRMPKRPGEEHRASQAVKV</sequence>
<keyword evidence="2" id="KW-1133">Transmembrane helix</keyword>
<dbReference type="Proteomes" id="UP000193781">
    <property type="component" value="Unassembled WGS sequence"/>
</dbReference>
<accession>A0A0F5NE37</accession>
<reference evidence="3 4" key="1">
    <citation type="submission" date="2016-01" db="EMBL/GenBank/DDBJ databases">
        <title>The new phylogeny of the genus Mycobacterium.</title>
        <authorList>
            <person name="Tarcisio F."/>
            <person name="Conor M."/>
            <person name="Antonella G."/>
            <person name="Elisabetta G."/>
            <person name="Giulia F.S."/>
            <person name="Sara T."/>
            <person name="Anna F."/>
            <person name="Clotilde B."/>
            <person name="Roberto B."/>
            <person name="Veronica D.S."/>
            <person name="Fabio R."/>
            <person name="Monica P."/>
            <person name="Olivier J."/>
            <person name="Enrico T."/>
            <person name="Nicola S."/>
        </authorList>
    </citation>
    <scope>NUCLEOTIDE SEQUENCE [LARGE SCALE GENOMIC DNA]</scope>
    <source>
        <strain evidence="3 4">DSM 44803</strain>
    </source>
</reference>
<proteinExistence type="predicted"/>
<organism evidence="3 4">
    <name type="scientific">Mycobacterium nebraskense</name>
    <dbReference type="NCBI Taxonomy" id="244292"/>
    <lineage>
        <taxon>Bacteria</taxon>
        <taxon>Bacillati</taxon>
        <taxon>Actinomycetota</taxon>
        <taxon>Actinomycetes</taxon>
        <taxon>Mycobacteriales</taxon>
        <taxon>Mycobacteriaceae</taxon>
        <taxon>Mycobacterium</taxon>
    </lineage>
</organism>
<comment type="caution">
    <text evidence="3">The sequence shown here is derived from an EMBL/GenBank/DDBJ whole genome shotgun (WGS) entry which is preliminary data.</text>
</comment>
<keyword evidence="2" id="KW-0812">Transmembrane</keyword>
<evidence type="ECO:0000256" key="1">
    <source>
        <dbReference type="SAM" id="MobiDB-lite"/>
    </source>
</evidence>
<protein>
    <submittedName>
        <fullName evidence="3">Uncharacterized protein</fullName>
    </submittedName>
</protein>
<evidence type="ECO:0000313" key="4">
    <source>
        <dbReference type="Proteomes" id="UP000193781"/>
    </source>
</evidence>
<feature type="transmembrane region" description="Helical" evidence="2">
    <location>
        <begin position="20"/>
        <end position="42"/>
    </location>
</feature>